<comment type="caution">
    <text evidence="1">The sequence shown here is derived from an EMBL/GenBank/DDBJ whole genome shotgun (WGS) entry which is preliminary data.</text>
</comment>
<name>A0AAV7N288_PLEWA</name>
<gene>
    <name evidence="1" type="ORF">NDU88_006399</name>
</gene>
<proteinExistence type="predicted"/>
<sequence length="115" mass="12247">MEGLPTGCWGYEGAARQLMHRAARGHIEDGSMEEEVAWGPIGASVAGCGWGTVLAWLPLGAGLRRATAKRCALAWAPQAGAEFCPESVPPLSEALHHGGKEETDRCWRVGHNAAW</sequence>
<evidence type="ECO:0000313" key="1">
    <source>
        <dbReference type="EMBL" id="KAJ1109030.1"/>
    </source>
</evidence>
<protein>
    <submittedName>
        <fullName evidence="1">Uncharacterized protein</fullName>
    </submittedName>
</protein>
<evidence type="ECO:0000313" key="2">
    <source>
        <dbReference type="Proteomes" id="UP001066276"/>
    </source>
</evidence>
<accession>A0AAV7N288</accession>
<keyword evidence="2" id="KW-1185">Reference proteome</keyword>
<dbReference type="Proteomes" id="UP001066276">
    <property type="component" value="Chromosome 9"/>
</dbReference>
<reference evidence="1" key="1">
    <citation type="journal article" date="2022" name="bioRxiv">
        <title>Sequencing and chromosome-scale assembly of the giantPleurodeles waltlgenome.</title>
        <authorList>
            <person name="Brown T."/>
            <person name="Elewa A."/>
            <person name="Iarovenko S."/>
            <person name="Subramanian E."/>
            <person name="Araus A.J."/>
            <person name="Petzold A."/>
            <person name="Susuki M."/>
            <person name="Suzuki K.-i.T."/>
            <person name="Hayashi T."/>
            <person name="Toyoda A."/>
            <person name="Oliveira C."/>
            <person name="Osipova E."/>
            <person name="Leigh N.D."/>
            <person name="Simon A."/>
            <person name="Yun M.H."/>
        </authorList>
    </citation>
    <scope>NUCLEOTIDE SEQUENCE</scope>
    <source>
        <strain evidence="1">20211129_DDA</strain>
        <tissue evidence="1">Liver</tissue>
    </source>
</reference>
<organism evidence="1 2">
    <name type="scientific">Pleurodeles waltl</name>
    <name type="common">Iberian ribbed newt</name>
    <dbReference type="NCBI Taxonomy" id="8319"/>
    <lineage>
        <taxon>Eukaryota</taxon>
        <taxon>Metazoa</taxon>
        <taxon>Chordata</taxon>
        <taxon>Craniata</taxon>
        <taxon>Vertebrata</taxon>
        <taxon>Euteleostomi</taxon>
        <taxon>Amphibia</taxon>
        <taxon>Batrachia</taxon>
        <taxon>Caudata</taxon>
        <taxon>Salamandroidea</taxon>
        <taxon>Salamandridae</taxon>
        <taxon>Pleurodelinae</taxon>
        <taxon>Pleurodeles</taxon>
    </lineage>
</organism>
<dbReference type="EMBL" id="JANPWB010000013">
    <property type="protein sequence ID" value="KAJ1109030.1"/>
    <property type="molecule type" value="Genomic_DNA"/>
</dbReference>
<dbReference type="AlphaFoldDB" id="A0AAV7N288"/>